<comment type="caution">
    <text evidence="1">The sequence shown here is derived from an EMBL/GenBank/DDBJ whole genome shotgun (WGS) entry which is preliminary data.</text>
</comment>
<evidence type="ECO:0000313" key="1">
    <source>
        <dbReference type="EMBL" id="SPW28144.1"/>
    </source>
</evidence>
<reference evidence="1 2" key="1">
    <citation type="submission" date="2018-06" db="EMBL/GenBank/DDBJ databases">
        <authorList>
            <consortium name="Pathogen Informatics"/>
            <person name="Doyle S."/>
        </authorList>
    </citation>
    <scope>NUCLEOTIDE SEQUENCE [LARGE SCALE GENOMIC DNA]</scope>
    <source>
        <strain evidence="1 2">NCTC10254</strain>
    </source>
</reference>
<sequence length="43" mass="4518">MTRVPGNRRPLSNTGAAVAGRLGDLCHFELVRGVDVGLLGVDK</sequence>
<evidence type="ECO:0000313" key="2">
    <source>
        <dbReference type="Proteomes" id="UP000249886"/>
    </source>
</evidence>
<accession>A0A8B4H6Q5</accession>
<protein>
    <submittedName>
        <fullName evidence="1">Uncharacterized protein</fullName>
    </submittedName>
</protein>
<dbReference type="EMBL" id="UARK01000004">
    <property type="protein sequence ID" value="SPW28144.1"/>
    <property type="molecule type" value="Genomic_DNA"/>
</dbReference>
<name>A0A8B4H6Q5_9CORY</name>
<gene>
    <name evidence="1" type="ORF">NCTC10254_01170</name>
</gene>
<dbReference type="Proteomes" id="UP000249886">
    <property type="component" value="Unassembled WGS sequence"/>
</dbReference>
<proteinExistence type="predicted"/>
<dbReference type="AlphaFoldDB" id="A0A8B4H6Q5"/>
<organism evidence="1 2">
    <name type="scientific">Corynebacterium matruchotii</name>
    <dbReference type="NCBI Taxonomy" id="43768"/>
    <lineage>
        <taxon>Bacteria</taxon>
        <taxon>Bacillati</taxon>
        <taxon>Actinomycetota</taxon>
        <taxon>Actinomycetes</taxon>
        <taxon>Mycobacteriales</taxon>
        <taxon>Corynebacteriaceae</taxon>
        <taxon>Corynebacterium</taxon>
    </lineage>
</organism>